<evidence type="ECO:0000313" key="2">
    <source>
        <dbReference type="Proteomes" id="UP000185696"/>
    </source>
</evidence>
<sequence length="142" mass="15263">MSVGSGAGRSDEIELRIGAELTNLPIIRSLAASIAMRADYDLDSIADLKLAVDEACSTLITRATVDATLLCGFTVSKDEIRFRVTISSDSDVPPSSDSFGWRVLTTLTDQARSWVERDGQGGERPGNLVHIELAKRRAEGPA</sequence>
<gene>
    <name evidence="1" type="ORF">BLA60_24305</name>
</gene>
<dbReference type="InterPro" id="IPR036890">
    <property type="entry name" value="HATPase_C_sf"/>
</dbReference>
<keyword evidence="1" id="KW-0547">Nucleotide-binding</keyword>
<organism evidence="1 2">
    <name type="scientific">Actinophytocola xinjiangensis</name>
    <dbReference type="NCBI Taxonomy" id="485602"/>
    <lineage>
        <taxon>Bacteria</taxon>
        <taxon>Bacillati</taxon>
        <taxon>Actinomycetota</taxon>
        <taxon>Actinomycetes</taxon>
        <taxon>Pseudonocardiales</taxon>
        <taxon>Pseudonocardiaceae</taxon>
    </lineage>
</organism>
<dbReference type="OrthoDB" id="3694612at2"/>
<dbReference type="RefSeq" id="WP_075135303.1">
    <property type="nucleotide sequence ID" value="NZ_MSIF01000013.1"/>
</dbReference>
<evidence type="ECO:0000313" key="1">
    <source>
        <dbReference type="EMBL" id="OLF07999.1"/>
    </source>
</evidence>
<dbReference type="Gene3D" id="3.30.565.10">
    <property type="entry name" value="Histidine kinase-like ATPase, C-terminal domain"/>
    <property type="match status" value="1"/>
</dbReference>
<name>A0A7Z0WIS1_9PSEU</name>
<keyword evidence="1" id="KW-0067">ATP-binding</keyword>
<dbReference type="GO" id="GO:0005524">
    <property type="term" value="F:ATP binding"/>
    <property type="evidence" value="ECO:0007669"/>
    <property type="project" value="UniProtKB-KW"/>
</dbReference>
<keyword evidence="2" id="KW-1185">Reference proteome</keyword>
<protein>
    <submittedName>
        <fullName evidence="1">ATP-binding protein</fullName>
    </submittedName>
</protein>
<accession>A0A7Z0WIS1</accession>
<dbReference type="Proteomes" id="UP000185696">
    <property type="component" value="Unassembled WGS sequence"/>
</dbReference>
<comment type="caution">
    <text evidence="1">The sequence shown here is derived from an EMBL/GenBank/DDBJ whole genome shotgun (WGS) entry which is preliminary data.</text>
</comment>
<proteinExistence type="predicted"/>
<reference evidence="1 2" key="1">
    <citation type="submission" date="2016-12" db="EMBL/GenBank/DDBJ databases">
        <title>The draft genome sequence of Actinophytocola xinjiangensis.</title>
        <authorList>
            <person name="Wang W."/>
            <person name="Yuan L."/>
        </authorList>
    </citation>
    <scope>NUCLEOTIDE SEQUENCE [LARGE SCALE GENOMIC DNA]</scope>
    <source>
        <strain evidence="1 2">CGMCC 4.4663</strain>
    </source>
</reference>
<dbReference type="AlphaFoldDB" id="A0A7Z0WIS1"/>
<dbReference type="EMBL" id="MSIF01000013">
    <property type="protein sequence ID" value="OLF07999.1"/>
    <property type="molecule type" value="Genomic_DNA"/>
</dbReference>